<gene>
    <name evidence="2" type="ORF">HPO_00645</name>
</gene>
<dbReference type="PATRIC" id="fig|1280954.3.peg.134"/>
<dbReference type="SUPFAM" id="SSF47090">
    <property type="entry name" value="PGBD-like"/>
    <property type="match status" value="1"/>
</dbReference>
<dbReference type="Gene3D" id="1.10.101.10">
    <property type="entry name" value="PGBD-like superfamily/PGBD"/>
    <property type="match status" value="1"/>
</dbReference>
<dbReference type="OrthoDB" id="5295703at2"/>
<organism evidence="2 3">
    <name type="scientific">Hyphomonas polymorpha PS728</name>
    <dbReference type="NCBI Taxonomy" id="1280954"/>
    <lineage>
        <taxon>Bacteria</taxon>
        <taxon>Pseudomonadati</taxon>
        <taxon>Pseudomonadota</taxon>
        <taxon>Alphaproteobacteria</taxon>
        <taxon>Hyphomonadales</taxon>
        <taxon>Hyphomonadaceae</taxon>
        <taxon>Hyphomonas</taxon>
    </lineage>
</organism>
<feature type="domain" description="Peptidoglycan binding-like" evidence="1">
    <location>
        <begin position="3"/>
        <end position="33"/>
    </location>
</feature>
<dbReference type="eggNOG" id="COG3409">
    <property type="taxonomic scope" value="Bacteria"/>
</dbReference>
<protein>
    <submittedName>
        <fullName evidence="2">Putative localization factor protein PodJ</fullName>
    </submittedName>
</protein>
<evidence type="ECO:0000313" key="3">
    <source>
        <dbReference type="Proteomes" id="UP000027100"/>
    </source>
</evidence>
<dbReference type="EMBL" id="ARYM01000001">
    <property type="protein sequence ID" value="KDA00492.1"/>
    <property type="molecule type" value="Genomic_DNA"/>
</dbReference>
<keyword evidence="3" id="KW-1185">Reference proteome</keyword>
<evidence type="ECO:0000313" key="2">
    <source>
        <dbReference type="EMBL" id="KDA00492.1"/>
    </source>
</evidence>
<sequence length="42" mass="4472">MIGPQTANAIREYQRSEGLAVTGTVTPELIERLNTGASRGRG</sequence>
<dbReference type="InterPro" id="IPR002477">
    <property type="entry name" value="Peptidoglycan-bd-like"/>
</dbReference>
<accession>A0A062VLC2</accession>
<dbReference type="Pfam" id="PF01471">
    <property type="entry name" value="PG_binding_1"/>
    <property type="match status" value="1"/>
</dbReference>
<reference evidence="2 3" key="1">
    <citation type="journal article" date="2014" name="Antonie Van Leeuwenhoek">
        <title>Hyphomonas beringensis sp. nov. and Hyphomonas chukchiensis sp. nov., isolated from surface seawater of the Bering Sea and Chukchi Sea.</title>
        <authorList>
            <person name="Li C."/>
            <person name="Lai Q."/>
            <person name="Li G."/>
            <person name="Dong C."/>
            <person name="Wang J."/>
            <person name="Liao Y."/>
            <person name="Shao Z."/>
        </authorList>
    </citation>
    <scope>NUCLEOTIDE SEQUENCE [LARGE SCALE GENOMIC DNA]</scope>
    <source>
        <strain evidence="2 3">PS728</strain>
    </source>
</reference>
<proteinExistence type="predicted"/>
<dbReference type="Proteomes" id="UP000027100">
    <property type="component" value="Unassembled WGS sequence"/>
</dbReference>
<name>A0A062VLC2_9PROT</name>
<dbReference type="STRING" id="1280954.HPO_00645"/>
<evidence type="ECO:0000259" key="1">
    <source>
        <dbReference type="Pfam" id="PF01471"/>
    </source>
</evidence>
<dbReference type="RefSeq" id="WP_084324080.1">
    <property type="nucleotide sequence ID" value="NZ_ARYM01000001.1"/>
</dbReference>
<dbReference type="InterPro" id="IPR036365">
    <property type="entry name" value="PGBD-like_sf"/>
</dbReference>
<comment type="caution">
    <text evidence="2">The sequence shown here is derived from an EMBL/GenBank/DDBJ whole genome shotgun (WGS) entry which is preliminary data.</text>
</comment>
<dbReference type="InterPro" id="IPR036366">
    <property type="entry name" value="PGBDSf"/>
</dbReference>
<dbReference type="AlphaFoldDB" id="A0A062VLC2"/>